<evidence type="ECO:0000313" key="2">
    <source>
        <dbReference type="EMBL" id="THU47083.1"/>
    </source>
</evidence>
<keyword evidence="1" id="KW-0472">Membrane</keyword>
<dbReference type="AlphaFoldDB" id="A0A4S8IFT7"/>
<sequence>MGRVASVAMVTVMITLVVMMFSMVVHMMILAQVPDLVECIVVGEAMAVVLVIITRVLADGPPTFD</sequence>
<dbReference type="Proteomes" id="UP000317650">
    <property type="component" value="Chromosome 9"/>
</dbReference>
<dbReference type="EMBL" id="PYDT01000010">
    <property type="protein sequence ID" value="THU47083.1"/>
    <property type="molecule type" value="Genomic_DNA"/>
</dbReference>
<keyword evidence="1" id="KW-0812">Transmembrane</keyword>
<name>A0A4S8IFT7_MUSBA</name>
<organism evidence="2 3">
    <name type="scientific">Musa balbisiana</name>
    <name type="common">Banana</name>
    <dbReference type="NCBI Taxonomy" id="52838"/>
    <lineage>
        <taxon>Eukaryota</taxon>
        <taxon>Viridiplantae</taxon>
        <taxon>Streptophyta</taxon>
        <taxon>Embryophyta</taxon>
        <taxon>Tracheophyta</taxon>
        <taxon>Spermatophyta</taxon>
        <taxon>Magnoliopsida</taxon>
        <taxon>Liliopsida</taxon>
        <taxon>Zingiberales</taxon>
        <taxon>Musaceae</taxon>
        <taxon>Musa</taxon>
    </lineage>
</organism>
<feature type="transmembrane region" description="Helical" evidence="1">
    <location>
        <begin position="36"/>
        <end position="58"/>
    </location>
</feature>
<feature type="transmembrane region" description="Helical" evidence="1">
    <location>
        <begin position="6"/>
        <end position="29"/>
    </location>
</feature>
<keyword evidence="1" id="KW-1133">Transmembrane helix</keyword>
<evidence type="ECO:0000313" key="3">
    <source>
        <dbReference type="Proteomes" id="UP000317650"/>
    </source>
</evidence>
<gene>
    <name evidence="2" type="ORF">C4D60_Mb09t11770</name>
</gene>
<reference evidence="2 3" key="1">
    <citation type="journal article" date="2019" name="Nat. Plants">
        <title>Genome sequencing of Musa balbisiana reveals subgenome evolution and function divergence in polyploid bananas.</title>
        <authorList>
            <person name="Yao X."/>
        </authorList>
    </citation>
    <scope>NUCLEOTIDE SEQUENCE [LARGE SCALE GENOMIC DNA]</scope>
    <source>
        <strain evidence="3">cv. DH-PKW</strain>
        <tissue evidence="2">Leaves</tissue>
    </source>
</reference>
<proteinExistence type="predicted"/>
<comment type="caution">
    <text evidence="2">The sequence shown here is derived from an EMBL/GenBank/DDBJ whole genome shotgun (WGS) entry which is preliminary data.</text>
</comment>
<evidence type="ECO:0000256" key="1">
    <source>
        <dbReference type="SAM" id="Phobius"/>
    </source>
</evidence>
<accession>A0A4S8IFT7</accession>
<keyword evidence="3" id="KW-1185">Reference proteome</keyword>
<protein>
    <submittedName>
        <fullName evidence="2">Uncharacterized protein</fullName>
    </submittedName>
</protein>